<proteinExistence type="predicted"/>
<comment type="caution">
    <text evidence="1">The sequence shown here is derived from an EMBL/GenBank/DDBJ whole genome shotgun (WGS) entry which is preliminary data.</text>
</comment>
<dbReference type="EMBL" id="CM044704">
    <property type="protein sequence ID" value="KAI5666417.1"/>
    <property type="molecule type" value="Genomic_DNA"/>
</dbReference>
<accession>A0ACC0B1B1</accession>
<protein>
    <submittedName>
        <fullName evidence="1">Uncharacterized protein</fullName>
    </submittedName>
</protein>
<evidence type="ECO:0000313" key="1">
    <source>
        <dbReference type="EMBL" id="KAI5666417.1"/>
    </source>
</evidence>
<organism evidence="1 2">
    <name type="scientific">Catharanthus roseus</name>
    <name type="common">Madagascar periwinkle</name>
    <name type="synonym">Vinca rosea</name>
    <dbReference type="NCBI Taxonomy" id="4058"/>
    <lineage>
        <taxon>Eukaryota</taxon>
        <taxon>Viridiplantae</taxon>
        <taxon>Streptophyta</taxon>
        <taxon>Embryophyta</taxon>
        <taxon>Tracheophyta</taxon>
        <taxon>Spermatophyta</taxon>
        <taxon>Magnoliopsida</taxon>
        <taxon>eudicotyledons</taxon>
        <taxon>Gunneridae</taxon>
        <taxon>Pentapetalae</taxon>
        <taxon>asterids</taxon>
        <taxon>lamiids</taxon>
        <taxon>Gentianales</taxon>
        <taxon>Apocynaceae</taxon>
        <taxon>Rauvolfioideae</taxon>
        <taxon>Vinceae</taxon>
        <taxon>Catharanthinae</taxon>
        <taxon>Catharanthus</taxon>
    </lineage>
</organism>
<reference evidence="2" key="1">
    <citation type="journal article" date="2023" name="Nat. Plants">
        <title>Single-cell RNA sequencing provides a high-resolution roadmap for understanding the multicellular compartmentation of specialized metabolism.</title>
        <authorList>
            <person name="Sun S."/>
            <person name="Shen X."/>
            <person name="Li Y."/>
            <person name="Li Y."/>
            <person name="Wang S."/>
            <person name="Li R."/>
            <person name="Zhang H."/>
            <person name="Shen G."/>
            <person name="Guo B."/>
            <person name="Wei J."/>
            <person name="Xu J."/>
            <person name="St-Pierre B."/>
            <person name="Chen S."/>
            <person name="Sun C."/>
        </authorList>
    </citation>
    <scope>NUCLEOTIDE SEQUENCE [LARGE SCALE GENOMIC DNA]</scope>
</reference>
<keyword evidence="2" id="KW-1185">Reference proteome</keyword>
<name>A0ACC0B1B1_CATRO</name>
<dbReference type="Proteomes" id="UP001060085">
    <property type="component" value="Linkage Group LG04"/>
</dbReference>
<sequence length="121" mass="13971">MRQIAYGAYGPYFTGVVQKAWTLPTNRMISHAQLVRKILKYRNMDPNLWSIRMTMRVPSFSEEHLFNEPSMLYTTVIDDNAEIDHSDEEYVASSQSESDNEAEEEDLQTPVIHVAENTVTQ</sequence>
<evidence type="ECO:0000313" key="2">
    <source>
        <dbReference type="Proteomes" id="UP001060085"/>
    </source>
</evidence>
<gene>
    <name evidence="1" type="ORF">M9H77_16270</name>
</gene>